<dbReference type="PROSITE" id="PS00297">
    <property type="entry name" value="HSP70_1"/>
    <property type="match status" value="1"/>
</dbReference>
<dbReference type="GO" id="GO:0140662">
    <property type="term" value="F:ATP-dependent protein folding chaperone"/>
    <property type="evidence" value="ECO:0007669"/>
    <property type="project" value="InterPro"/>
</dbReference>
<keyword evidence="6" id="KW-0143">Chaperone</keyword>
<dbReference type="Proteomes" id="UP000305778">
    <property type="component" value="Unassembled WGS sequence"/>
</dbReference>
<keyword evidence="3 7" id="KW-0547">Nucleotide-binding</keyword>
<dbReference type="SUPFAM" id="SSF100920">
    <property type="entry name" value="Heat shock protein 70kD (HSP70), peptide-binding domain"/>
    <property type="match status" value="1"/>
</dbReference>
<dbReference type="InterPro" id="IPR013126">
    <property type="entry name" value="Hsp_70_fam"/>
</dbReference>
<evidence type="ECO:0000313" key="8">
    <source>
        <dbReference type="EMBL" id="TKA10239.1"/>
    </source>
</evidence>
<evidence type="ECO:0000256" key="2">
    <source>
        <dbReference type="ARBA" id="ARBA00022553"/>
    </source>
</evidence>
<dbReference type="RefSeq" id="WP_136725055.1">
    <property type="nucleotide sequence ID" value="NZ_SUMC01000016.1"/>
</dbReference>
<reference evidence="8 9" key="1">
    <citation type="submission" date="2019-04" db="EMBL/GenBank/DDBJ databases">
        <title>Streptomyces oryziradicis sp. nov., a novel actinomycete isolated from rhizosphere soil of rice (Oryza sativa L.).</title>
        <authorList>
            <person name="Li C."/>
        </authorList>
    </citation>
    <scope>NUCLEOTIDE SEQUENCE [LARGE SCALE GENOMIC DNA]</scope>
    <source>
        <strain evidence="8 9">NEAU-C40</strain>
    </source>
</reference>
<dbReference type="GO" id="GO:0005524">
    <property type="term" value="F:ATP binding"/>
    <property type="evidence" value="ECO:0007669"/>
    <property type="project" value="UniProtKB-KW"/>
</dbReference>
<dbReference type="Pfam" id="PF00012">
    <property type="entry name" value="HSP70"/>
    <property type="match status" value="1"/>
</dbReference>
<keyword evidence="2" id="KW-0597">Phosphoprotein</keyword>
<sequence>MAVYGIDLGTTYSCIACIDDVGRPTVLRNLEGSDTTPSVVYFEGPESTVVGQSAKDSAVLDPEGVVALIKRDMGEPVVRNFHGKPFTPEEISARVLRKLADDAQISGGHEVLDVVITVPAYFGLAERDATRKAGEIAGLRVLDVVAEPIAAALDYGALNAADNSDRAILVFDLGGGTFDTTVLTLHGTELKVVCTDGAKELGGSDWDDRIVLHLVEEFRTRYPDAGDPLADAQTETQLRKDAEEAKKSLSFRESYTVRVMHQGLVAPVELTRELMEELTRDLLDRTLDLTRRTVELARERGIDRFDDVLLVGGSTKMPAVAQRLNEEFGFEAKLHNPDLAVARGASLYALDRALYVISTGEVSLDKVPTVPDLGPISHKPYEISTVASRGYGVKCWDPDTDRDYVSHLVHANDGLPASVTEDFFTTAANQRQVHVQVMEQAGSVESEELDHNAAVADGMLDIPPGKPRGFPIQIAFTLNSSGLLDVVATEGQSGKELRMTVQIGGMTEEAVEDARVSLSRERVS</sequence>
<organism evidence="8 9">
    <name type="scientific">Actinacidiphila oryziradicis</name>
    <dbReference type="NCBI Taxonomy" id="2571141"/>
    <lineage>
        <taxon>Bacteria</taxon>
        <taxon>Bacillati</taxon>
        <taxon>Actinomycetota</taxon>
        <taxon>Actinomycetes</taxon>
        <taxon>Kitasatosporales</taxon>
        <taxon>Streptomycetaceae</taxon>
        <taxon>Actinacidiphila</taxon>
    </lineage>
</organism>
<evidence type="ECO:0000313" key="9">
    <source>
        <dbReference type="Proteomes" id="UP000305778"/>
    </source>
</evidence>
<comment type="similarity">
    <text evidence="1 7">Belongs to the heat shock protein 70 family.</text>
</comment>
<evidence type="ECO:0000256" key="4">
    <source>
        <dbReference type="ARBA" id="ARBA00022840"/>
    </source>
</evidence>
<dbReference type="EMBL" id="SUMC01000016">
    <property type="protein sequence ID" value="TKA10239.1"/>
    <property type="molecule type" value="Genomic_DNA"/>
</dbReference>
<accession>A0A4V5N009</accession>
<dbReference type="FunFam" id="3.30.420.40:FF:000071">
    <property type="entry name" value="Molecular chaperone DnaK"/>
    <property type="match status" value="1"/>
</dbReference>
<dbReference type="FunFam" id="3.90.640.10:FF:000003">
    <property type="entry name" value="Molecular chaperone DnaK"/>
    <property type="match status" value="1"/>
</dbReference>
<evidence type="ECO:0000256" key="7">
    <source>
        <dbReference type="RuleBase" id="RU003322"/>
    </source>
</evidence>
<proteinExistence type="inferred from homology"/>
<dbReference type="Gene3D" id="3.90.640.10">
    <property type="entry name" value="Actin, Chain A, domain 4"/>
    <property type="match status" value="1"/>
</dbReference>
<dbReference type="PANTHER" id="PTHR19375">
    <property type="entry name" value="HEAT SHOCK PROTEIN 70KDA"/>
    <property type="match status" value="1"/>
</dbReference>
<keyword evidence="4 7" id="KW-0067">ATP-binding</keyword>
<comment type="caution">
    <text evidence="8">The sequence shown here is derived from an EMBL/GenBank/DDBJ whole genome shotgun (WGS) entry which is preliminary data.</text>
</comment>
<dbReference type="CDD" id="cd24029">
    <property type="entry name" value="ASKHA_NBD_HSP70_DnaK_HscA_HscC"/>
    <property type="match status" value="1"/>
</dbReference>
<evidence type="ECO:0000256" key="3">
    <source>
        <dbReference type="ARBA" id="ARBA00022741"/>
    </source>
</evidence>
<name>A0A4V5N009_9ACTN</name>
<dbReference type="PROSITE" id="PS00329">
    <property type="entry name" value="HSP70_2"/>
    <property type="match status" value="1"/>
</dbReference>
<gene>
    <name evidence="8" type="ORF">FCI23_18745</name>
</gene>
<dbReference type="InterPro" id="IPR029047">
    <property type="entry name" value="HSP70_peptide-bd_sf"/>
</dbReference>
<dbReference type="PROSITE" id="PS01036">
    <property type="entry name" value="HSP70_3"/>
    <property type="match status" value="1"/>
</dbReference>
<evidence type="ECO:0000256" key="6">
    <source>
        <dbReference type="ARBA" id="ARBA00023186"/>
    </source>
</evidence>
<dbReference type="Gene3D" id="3.30.420.40">
    <property type="match status" value="2"/>
</dbReference>
<dbReference type="OrthoDB" id="9766019at2"/>
<evidence type="ECO:0000256" key="1">
    <source>
        <dbReference type="ARBA" id="ARBA00007381"/>
    </source>
</evidence>
<dbReference type="SUPFAM" id="SSF53067">
    <property type="entry name" value="Actin-like ATPase domain"/>
    <property type="match status" value="2"/>
</dbReference>
<keyword evidence="9" id="KW-1185">Reference proteome</keyword>
<dbReference type="InterPro" id="IPR018181">
    <property type="entry name" value="Heat_shock_70_CS"/>
</dbReference>
<keyword evidence="5" id="KW-0346">Stress response</keyword>
<dbReference type="AlphaFoldDB" id="A0A4V5N009"/>
<dbReference type="Gene3D" id="2.60.34.10">
    <property type="entry name" value="Substrate Binding Domain Of DNAk, Chain A, domain 1"/>
    <property type="match status" value="1"/>
</dbReference>
<dbReference type="InterPro" id="IPR043129">
    <property type="entry name" value="ATPase_NBD"/>
</dbReference>
<evidence type="ECO:0000256" key="5">
    <source>
        <dbReference type="ARBA" id="ARBA00023016"/>
    </source>
</evidence>
<protein>
    <submittedName>
        <fullName evidence="8">Hsp70 family protein</fullName>
    </submittedName>
</protein>
<dbReference type="PRINTS" id="PR00301">
    <property type="entry name" value="HEATSHOCK70"/>
</dbReference>